<reference evidence="1" key="2">
    <citation type="journal article" date="2015" name="Data Brief">
        <title>Shoot transcriptome of the giant reed, Arundo donax.</title>
        <authorList>
            <person name="Barrero R.A."/>
            <person name="Guerrero F.D."/>
            <person name="Moolhuijzen P."/>
            <person name="Goolsby J.A."/>
            <person name="Tidwell J."/>
            <person name="Bellgard S.E."/>
            <person name="Bellgard M.I."/>
        </authorList>
    </citation>
    <scope>NUCLEOTIDE SEQUENCE</scope>
    <source>
        <tissue evidence="1">Shoot tissue taken approximately 20 cm above the soil surface</tissue>
    </source>
</reference>
<name>A0A0A9B1U0_ARUDO</name>
<organism evidence="1">
    <name type="scientific">Arundo donax</name>
    <name type="common">Giant reed</name>
    <name type="synonym">Donax arundinaceus</name>
    <dbReference type="NCBI Taxonomy" id="35708"/>
    <lineage>
        <taxon>Eukaryota</taxon>
        <taxon>Viridiplantae</taxon>
        <taxon>Streptophyta</taxon>
        <taxon>Embryophyta</taxon>
        <taxon>Tracheophyta</taxon>
        <taxon>Spermatophyta</taxon>
        <taxon>Magnoliopsida</taxon>
        <taxon>Liliopsida</taxon>
        <taxon>Poales</taxon>
        <taxon>Poaceae</taxon>
        <taxon>PACMAD clade</taxon>
        <taxon>Arundinoideae</taxon>
        <taxon>Arundineae</taxon>
        <taxon>Arundo</taxon>
    </lineage>
</organism>
<dbReference type="AlphaFoldDB" id="A0A0A9B1U0"/>
<protein>
    <submittedName>
        <fullName evidence="1">Uncharacterized protein</fullName>
    </submittedName>
</protein>
<proteinExistence type="predicted"/>
<accession>A0A0A9B1U0</accession>
<dbReference type="EMBL" id="GBRH01244593">
    <property type="protein sequence ID" value="JAD53302.1"/>
    <property type="molecule type" value="Transcribed_RNA"/>
</dbReference>
<reference evidence="1" key="1">
    <citation type="submission" date="2014-09" db="EMBL/GenBank/DDBJ databases">
        <authorList>
            <person name="Magalhaes I.L.F."/>
            <person name="Oliveira U."/>
            <person name="Santos F.R."/>
            <person name="Vidigal T.H.D.A."/>
            <person name="Brescovit A.D."/>
            <person name="Santos A.J."/>
        </authorList>
    </citation>
    <scope>NUCLEOTIDE SEQUENCE</scope>
    <source>
        <tissue evidence="1">Shoot tissue taken approximately 20 cm above the soil surface</tissue>
    </source>
</reference>
<evidence type="ECO:0000313" key="1">
    <source>
        <dbReference type="EMBL" id="JAD53302.1"/>
    </source>
</evidence>
<sequence>MPFEEERRNGMVSCIEQPQSVIYVVDTPQTLH</sequence>